<dbReference type="InterPro" id="IPR008979">
    <property type="entry name" value="Galactose-bd-like_sf"/>
</dbReference>
<feature type="chain" id="PRO_5046821916" description="CBM-cenC domain-containing protein" evidence="1">
    <location>
        <begin position="25"/>
        <end position="194"/>
    </location>
</feature>
<comment type="caution">
    <text evidence="2">The sequence shown here is derived from an EMBL/GenBank/DDBJ whole genome shotgun (WGS) entry which is preliminary data.</text>
</comment>
<feature type="signal peptide" evidence="1">
    <location>
        <begin position="1"/>
        <end position="24"/>
    </location>
</feature>
<dbReference type="RefSeq" id="WP_198578534.1">
    <property type="nucleotide sequence ID" value="NZ_JADWOX010000024.1"/>
</dbReference>
<keyword evidence="3" id="KW-1185">Reference proteome</keyword>
<evidence type="ECO:0000313" key="2">
    <source>
        <dbReference type="EMBL" id="MBI1686647.1"/>
    </source>
</evidence>
<name>A0ABS0T718_9CAUL</name>
<dbReference type="EMBL" id="JADWOX010000024">
    <property type="protein sequence ID" value="MBI1686647.1"/>
    <property type="molecule type" value="Genomic_DNA"/>
</dbReference>
<proteinExistence type="predicted"/>
<reference evidence="2 3" key="1">
    <citation type="submission" date="2020-11" db="EMBL/GenBank/DDBJ databases">
        <title>genome sequence of strain KACC 18849.</title>
        <authorList>
            <person name="Gao J."/>
            <person name="Zhang X."/>
        </authorList>
    </citation>
    <scope>NUCLEOTIDE SEQUENCE [LARGE SCALE GENOMIC DNA]</scope>
    <source>
        <strain evidence="2 3">KACC 18849</strain>
    </source>
</reference>
<evidence type="ECO:0000256" key="1">
    <source>
        <dbReference type="SAM" id="SignalP"/>
    </source>
</evidence>
<accession>A0ABS0T718</accession>
<protein>
    <recommendedName>
        <fullName evidence="4">CBM-cenC domain-containing protein</fullName>
    </recommendedName>
</protein>
<sequence length="194" mass="19532">MKKTILGAAVAVIALSLSAPIASARDEGIMKYALNKPSAAWNVYGSGQTNAVVKDKAVTGGGGTRVVVGTPTPAAPWNASGSQAVNGKIAKGDVITVAFWAKAEAVEGGPAAATVTNVRVQQAAEPWGGIVEGGAVKIDSGEWKIYSVSGRAAMDADKGGASVALHLGASKQTVVLGPLFVLDFGANYDPSQVK</sequence>
<evidence type="ECO:0000313" key="3">
    <source>
        <dbReference type="Proteomes" id="UP000639859"/>
    </source>
</evidence>
<dbReference type="SUPFAM" id="SSF49785">
    <property type="entry name" value="Galactose-binding domain-like"/>
    <property type="match status" value="1"/>
</dbReference>
<gene>
    <name evidence="2" type="ORF">I4Q42_23510</name>
</gene>
<keyword evidence="1" id="KW-0732">Signal</keyword>
<dbReference type="Gene3D" id="2.60.120.260">
    <property type="entry name" value="Galactose-binding domain-like"/>
    <property type="match status" value="1"/>
</dbReference>
<evidence type="ECO:0008006" key="4">
    <source>
        <dbReference type="Google" id="ProtNLM"/>
    </source>
</evidence>
<dbReference type="Proteomes" id="UP000639859">
    <property type="component" value="Unassembled WGS sequence"/>
</dbReference>
<organism evidence="2 3">
    <name type="scientific">Caulobacter hibisci</name>
    <dbReference type="NCBI Taxonomy" id="2035993"/>
    <lineage>
        <taxon>Bacteria</taxon>
        <taxon>Pseudomonadati</taxon>
        <taxon>Pseudomonadota</taxon>
        <taxon>Alphaproteobacteria</taxon>
        <taxon>Caulobacterales</taxon>
        <taxon>Caulobacteraceae</taxon>
        <taxon>Caulobacter</taxon>
    </lineage>
</organism>